<evidence type="ECO:0000313" key="1">
    <source>
        <dbReference type="EMBL" id="HJB38443.1"/>
    </source>
</evidence>
<sequence>MQGYTYVKGEHYPVEHLIFETAPEHVQEFLDVDHEVWTLGEAESDLFDHIPFLYKEVWVNDNKPGEMHFIFVWESIESWRKVDDKEVQAALIARFESKFQHPYKLTRCIQNEENFGIHRYSRFERI</sequence>
<accession>A0A9D2M025</accession>
<dbReference type="InterPro" id="IPR011008">
    <property type="entry name" value="Dimeric_a/b-barrel"/>
</dbReference>
<proteinExistence type="predicted"/>
<dbReference type="AlphaFoldDB" id="A0A9D2M025"/>
<dbReference type="NCBIfam" id="TIGR03792">
    <property type="entry name" value="TIGR03792 family protein"/>
    <property type="match status" value="1"/>
</dbReference>
<evidence type="ECO:0000313" key="2">
    <source>
        <dbReference type="Proteomes" id="UP000824214"/>
    </source>
</evidence>
<reference evidence="1" key="1">
    <citation type="journal article" date="2021" name="PeerJ">
        <title>Extensive microbial diversity within the chicken gut microbiome revealed by metagenomics and culture.</title>
        <authorList>
            <person name="Gilroy R."/>
            <person name="Ravi A."/>
            <person name="Getino M."/>
            <person name="Pursley I."/>
            <person name="Horton D.L."/>
            <person name="Alikhan N.F."/>
            <person name="Baker D."/>
            <person name="Gharbi K."/>
            <person name="Hall N."/>
            <person name="Watson M."/>
            <person name="Adriaenssens E.M."/>
            <person name="Foster-Nyarko E."/>
            <person name="Jarju S."/>
            <person name="Secka A."/>
            <person name="Antonio M."/>
            <person name="Oren A."/>
            <person name="Chaudhuri R.R."/>
            <person name="La Ragione R."/>
            <person name="Hildebrand F."/>
            <person name="Pallen M.J."/>
        </authorList>
    </citation>
    <scope>NUCLEOTIDE SEQUENCE</scope>
    <source>
        <strain evidence="1">ChiBcolR8-3208</strain>
    </source>
</reference>
<dbReference type="SUPFAM" id="SSF54909">
    <property type="entry name" value="Dimeric alpha+beta barrel"/>
    <property type="match status" value="1"/>
</dbReference>
<dbReference type="InterPro" id="IPR022512">
    <property type="entry name" value="CHP03792"/>
</dbReference>
<protein>
    <submittedName>
        <fullName evidence="1">TIGR03792 family protein</fullName>
    </submittedName>
</protein>
<organism evidence="1 2">
    <name type="scientific">Candidatus Acutalibacter ornithocaccae</name>
    <dbReference type="NCBI Taxonomy" id="2838416"/>
    <lineage>
        <taxon>Bacteria</taxon>
        <taxon>Bacillati</taxon>
        <taxon>Bacillota</taxon>
        <taxon>Clostridia</taxon>
        <taxon>Eubacteriales</taxon>
        <taxon>Acutalibacteraceae</taxon>
        <taxon>Acutalibacter</taxon>
    </lineage>
</organism>
<dbReference type="Proteomes" id="UP000824214">
    <property type="component" value="Unassembled WGS sequence"/>
</dbReference>
<reference evidence="1" key="2">
    <citation type="submission" date="2021-04" db="EMBL/GenBank/DDBJ databases">
        <authorList>
            <person name="Gilroy R."/>
        </authorList>
    </citation>
    <scope>NUCLEOTIDE SEQUENCE</scope>
    <source>
        <strain evidence="1">ChiBcolR8-3208</strain>
    </source>
</reference>
<dbReference type="EMBL" id="DWXZ01000219">
    <property type="protein sequence ID" value="HJB38443.1"/>
    <property type="molecule type" value="Genomic_DNA"/>
</dbReference>
<comment type="caution">
    <text evidence="1">The sequence shown here is derived from an EMBL/GenBank/DDBJ whole genome shotgun (WGS) entry which is preliminary data.</text>
</comment>
<gene>
    <name evidence="1" type="ORF">H9942_10345</name>
</gene>
<name>A0A9D2M025_9FIRM</name>